<evidence type="ECO:0000256" key="2">
    <source>
        <dbReference type="SAM" id="Phobius"/>
    </source>
</evidence>
<keyword evidence="2" id="KW-0472">Membrane</keyword>
<sequence>MTYQLLNGTGDVKKLRVRYNMAKWLTTVSLIAVVTMAVYALLYPSIRMDQWKNRVTDEELEDAQEQPSPPPAHGSITTHIRNSTCRFTADNMIFPLENSNYTQFQPDDTLRQVLDYVSDADFNKYCDQWDPVYGMSGHLEMSNENENCGAWQQEFAQLQQQRLQQLDRFRAGTLKSPKDVPRFASYLCQEDPQHRGSHGCGGLADRMIGIVSTFFYALMTDRGFLMSWPEGDPARLESVFEKPTIDWSFDPSEMRSLYKKPGYQTVNTLNFNWQRIRGVMFPQGPSQDFNQLWPEPYVQVQSNRGYVIRTFDYSDHYAPKLEQMGLSKSNHWRCIVDYLFKPKLESRRFINAYKKLFQMDSVLSIGLQIRTNDTAMADPDKDTNTLEDWDYYFTCANKLRDARREPHHRRVVYFLLTDSSKLREQFVSMNHDKELRDKFIQDDDTSMVVTGLPIEHIEAKTVKTKAEIGLTEDDSNLEKLLAGTHSAIIDNWLLSYTDYRLISRQGFGKIAAFHASNSHSTISLPRLESKEHLVNCASPHAFTSFETLSTWWSLG</sequence>
<feature type="region of interest" description="Disordered" evidence="1">
    <location>
        <begin position="57"/>
        <end position="77"/>
    </location>
</feature>
<dbReference type="Gene3D" id="3.40.50.11350">
    <property type="match status" value="1"/>
</dbReference>
<protein>
    <submittedName>
        <fullName evidence="3">Uncharacterized protein</fullName>
    </submittedName>
</protein>
<organism evidence="3 4">
    <name type="scientific">Hesseltinella vesiculosa</name>
    <dbReference type="NCBI Taxonomy" id="101127"/>
    <lineage>
        <taxon>Eukaryota</taxon>
        <taxon>Fungi</taxon>
        <taxon>Fungi incertae sedis</taxon>
        <taxon>Mucoromycota</taxon>
        <taxon>Mucoromycotina</taxon>
        <taxon>Mucoromycetes</taxon>
        <taxon>Mucorales</taxon>
        <taxon>Cunninghamellaceae</taxon>
        <taxon>Hesseltinella</taxon>
    </lineage>
</organism>
<gene>
    <name evidence="3" type="ORF">DM01DRAFT_1339532</name>
</gene>
<keyword evidence="4" id="KW-1185">Reference proteome</keyword>
<keyword evidence="2" id="KW-0812">Transmembrane</keyword>
<dbReference type="OrthoDB" id="428346at2759"/>
<dbReference type="EMBL" id="MCGT01000037">
    <property type="protein sequence ID" value="ORX46525.1"/>
    <property type="molecule type" value="Genomic_DNA"/>
</dbReference>
<name>A0A1X2G6R7_9FUNG</name>
<dbReference type="STRING" id="101127.A0A1X2G6R7"/>
<evidence type="ECO:0000256" key="1">
    <source>
        <dbReference type="SAM" id="MobiDB-lite"/>
    </source>
</evidence>
<dbReference type="Proteomes" id="UP000242146">
    <property type="component" value="Unassembled WGS sequence"/>
</dbReference>
<proteinExistence type="predicted"/>
<comment type="caution">
    <text evidence="3">The sequence shown here is derived from an EMBL/GenBank/DDBJ whole genome shotgun (WGS) entry which is preliminary data.</text>
</comment>
<feature type="transmembrane region" description="Helical" evidence="2">
    <location>
        <begin position="21"/>
        <end position="42"/>
    </location>
</feature>
<reference evidence="3 4" key="1">
    <citation type="submission" date="2016-07" db="EMBL/GenBank/DDBJ databases">
        <title>Pervasive Adenine N6-methylation of Active Genes in Fungi.</title>
        <authorList>
            <consortium name="DOE Joint Genome Institute"/>
            <person name="Mondo S.J."/>
            <person name="Dannebaum R.O."/>
            <person name="Kuo R.C."/>
            <person name="Labutti K."/>
            <person name="Haridas S."/>
            <person name="Kuo A."/>
            <person name="Salamov A."/>
            <person name="Ahrendt S.R."/>
            <person name="Lipzen A."/>
            <person name="Sullivan W."/>
            <person name="Andreopoulos W.B."/>
            <person name="Clum A."/>
            <person name="Lindquist E."/>
            <person name="Daum C."/>
            <person name="Ramamoorthy G.K."/>
            <person name="Gryganskyi A."/>
            <person name="Culley D."/>
            <person name="Magnuson J.K."/>
            <person name="James T.Y."/>
            <person name="O'Malley M.A."/>
            <person name="Stajich J.E."/>
            <person name="Spatafora J.W."/>
            <person name="Visel A."/>
            <person name="Grigoriev I.V."/>
        </authorList>
    </citation>
    <scope>NUCLEOTIDE SEQUENCE [LARGE SCALE GENOMIC DNA]</scope>
    <source>
        <strain evidence="3 4">NRRL 3301</strain>
    </source>
</reference>
<keyword evidence="2" id="KW-1133">Transmembrane helix</keyword>
<evidence type="ECO:0000313" key="4">
    <source>
        <dbReference type="Proteomes" id="UP000242146"/>
    </source>
</evidence>
<dbReference type="AlphaFoldDB" id="A0A1X2G6R7"/>
<accession>A0A1X2G6R7</accession>
<evidence type="ECO:0000313" key="3">
    <source>
        <dbReference type="EMBL" id="ORX46525.1"/>
    </source>
</evidence>